<organism evidence="1 2">
    <name type="scientific">Erythrobacter longus</name>
    <dbReference type="NCBI Taxonomy" id="1044"/>
    <lineage>
        <taxon>Bacteria</taxon>
        <taxon>Pseudomonadati</taxon>
        <taxon>Pseudomonadota</taxon>
        <taxon>Alphaproteobacteria</taxon>
        <taxon>Sphingomonadales</taxon>
        <taxon>Erythrobacteraceae</taxon>
        <taxon>Erythrobacter/Porphyrobacter group</taxon>
        <taxon>Erythrobacter</taxon>
    </lineage>
</organism>
<dbReference type="AlphaFoldDB" id="A0A074MCP4"/>
<dbReference type="RefSeq" id="WP_034959989.1">
    <property type="nucleotide sequence ID" value="NZ_JMIW01000003.1"/>
</dbReference>
<dbReference type="SUPFAM" id="SSF54427">
    <property type="entry name" value="NTF2-like"/>
    <property type="match status" value="1"/>
</dbReference>
<keyword evidence="2" id="KW-1185">Reference proteome</keyword>
<comment type="caution">
    <text evidence="1">The sequence shown here is derived from an EMBL/GenBank/DDBJ whole genome shotgun (WGS) entry which is preliminary data.</text>
</comment>
<reference evidence="1 2" key="1">
    <citation type="submission" date="2014-04" db="EMBL/GenBank/DDBJ databases">
        <title>A comprehensive comparison of genomes of Erythrobacter spp. strains.</title>
        <authorList>
            <person name="Zheng Q."/>
        </authorList>
    </citation>
    <scope>NUCLEOTIDE SEQUENCE [LARGE SCALE GENOMIC DNA]</scope>
    <source>
        <strain evidence="1 2">DSM 6997</strain>
    </source>
</reference>
<gene>
    <name evidence="1" type="ORF">EH31_10685</name>
</gene>
<evidence type="ECO:0008006" key="3">
    <source>
        <dbReference type="Google" id="ProtNLM"/>
    </source>
</evidence>
<dbReference type="EMBL" id="JMIW01000003">
    <property type="protein sequence ID" value="KEO90545.1"/>
    <property type="molecule type" value="Genomic_DNA"/>
</dbReference>
<name>A0A074MCP4_ERYLO</name>
<evidence type="ECO:0000313" key="1">
    <source>
        <dbReference type="EMBL" id="KEO90545.1"/>
    </source>
</evidence>
<dbReference type="eggNOG" id="ENOG50303SH">
    <property type="taxonomic scope" value="Bacteria"/>
</dbReference>
<dbReference type="InterPro" id="IPR032710">
    <property type="entry name" value="NTF2-like_dom_sf"/>
</dbReference>
<dbReference type="Proteomes" id="UP000027647">
    <property type="component" value="Unassembled WGS sequence"/>
</dbReference>
<sequence length="148" mass="16927">MIEQWKKWIAAFDAATESDDWESLRPLLSKDVTYTVSGAPFSCHLEGSDAVLSGFKKSITNFDRKFDQRWWFPVGIREFEPNVVKARAMGVYRLGELPLLHFSAPSIWRFQDGQISSMQDCYDVAEGDVQDALGWLAKHAPELDPSYY</sequence>
<dbReference type="Gene3D" id="3.10.450.50">
    <property type="match status" value="1"/>
</dbReference>
<evidence type="ECO:0000313" key="2">
    <source>
        <dbReference type="Proteomes" id="UP000027647"/>
    </source>
</evidence>
<dbReference type="OrthoDB" id="7408092at2"/>
<accession>A0A074MCP4</accession>
<protein>
    <recommendedName>
        <fullName evidence="3">SnoaL-like domain-containing protein</fullName>
    </recommendedName>
</protein>
<proteinExistence type="predicted"/>